<gene>
    <name evidence="1" type="ORF">G4Y79_05730</name>
</gene>
<dbReference type="EMBL" id="CP062983">
    <property type="protein sequence ID" value="QPC83878.1"/>
    <property type="molecule type" value="Genomic_DNA"/>
</dbReference>
<name>A0A7S8IGC6_9CHLR</name>
<dbReference type="Proteomes" id="UP000594468">
    <property type="component" value="Chromosome"/>
</dbReference>
<dbReference type="AlphaFoldDB" id="A0A7S8IGC6"/>
<dbReference type="KEGG" id="pmet:G4Y79_05730"/>
<evidence type="ECO:0000313" key="2">
    <source>
        <dbReference type="Proteomes" id="UP000594468"/>
    </source>
</evidence>
<keyword evidence="2" id="KW-1185">Reference proteome</keyword>
<protein>
    <submittedName>
        <fullName evidence="1">Uncharacterized protein</fullName>
    </submittedName>
</protein>
<accession>A0A7S8IGC6</accession>
<dbReference type="RefSeq" id="WP_195171942.1">
    <property type="nucleotide sequence ID" value="NZ_CP062983.1"/>
</dbReference>
<organism evidence="1 2">
    <name type="scientific">Phototrophicus methaneseepsis</name>
    <dbReference type="NCBI Taxonomy" id="2710758"/>
    <lineage>
        <taxon>Bacteria</taxon>
        <taxon>Bacillati</taxon>
        <taxon>Chloroflexota</taxon>
        <taxon>Candidatus Thermofontia</taxon>
        <taxon>Phototrophicales</taxon>
        <taxon>Phototrophicaceae</taxon>
        <taxon>Phototrophicus</taxon>
    </lineage>
</organism>
<sequence>MNTFATLYALREHLGFGVDDTNEDRRLLMALLAATSHIERTTHRRFSPYRATLLHDIDPAQPTIMDLKDDLLTLIAIEDTESIDIEDVLLLPGDSLRLQSGESFQYEASPLQAVAITALWGWHDDWGHAWQTADTLQSTITSSSSTLTVADADGNTSQESGPRFQVGQLIRIEEEYMRVLKLNATNNTITVVRGVNGTQPASHATSAVITVYRPAADVEMLCLQMATWFYRQPDDASKLPQAITNQLLALRRVRIKA</sequence>
<evidence type="ECO:0000313" key="1">
    <source>
        <dbReference type="EMBL" id="QPC83878.1"/>
    </source>
</evidence>
<proteinExistence type="predicted"/>
<reference evidence="1 2" key="1">
    <citation type="submission" date="2020-02" db="EMBL/GenBank/DDBJ databases">
        <authorList>
            <person name="Zheng R.K."/>
            <person name="Sun C.M."/>
        </authorList>
    </citation>
    <scope>NUCLEOTIDE SEQUENCE [LARGE SCALE GENOMIC DNA]</scope>
    <source>
        <strain evidence="2">rifampicinis</strain>
    </source>
</reference>